<sequence length="106" mass="13000">LSEEDKVRRFGLFKGLKVAKFDWFIKLHFGNWPVIHDLNYESWDSMLNSIKRRMSNLYMEHHYILDNKKLYTNDKSYFENILNETINESRLMDALSSITRYLYEYF</sequence>
<reference evidence="1" key="1">
    <citation type="submission" date="2021-06" db="EMBL/GenBank/DDBJ databases">
        <authorList>
            <person name="Kallberg Y."/>
            <person name="Tangrot J."/>
            <person name="Rosling A."/>
        </authorList>
    </citation>
    <scope>NUCLEOTIDE SEQUENCE</scope>
    <source>
        <strain evidence="1">BR232B</strain>
    </source>
</reference>
<protein>
    <submittedName>
        <fullName evidence="1">2028_t:CDS:1</fullName>
    </submittedName>
</protein>
<dbReference type="AlphaFoldDB" id="A0A9N9EHV4"/>
<evidence type="ECO:0000313" key="2">
    <source>
        <dbReference type="Proteomes" id="UP000789739"/>
    </source>
</evidence>
<proteinExistence type="predicted"/>
<keyword evidence="2" id="KW-1185">Reference proteome</keyword>
<dbReference type="OrthoDB" id="2143434at2759"/>
<gene>
    <name evidence="1" type="ORF">PBRASI_LOCUS11714</name>
</gene>
<organism evidence="1 2">
    <name type="scientific">Paraglomus brasilianum</name>
    <dbReference type="NCBI Taxonomy" id="144538"/>
    <lineage>
        <taxon>Eukaryota</taxon>
        <taxon>Fungi</taxon>
        <taxon>Fungi incertae sedis</taxon>
        <taxon>Mucoromycota</taxon>
        <taxon>Glomeromycotina</taxon>
        <taxon>Glomeromycetes</taxon>
        <taxon>Paraglomerales</taxon>
        <taxon>Paraglomeraceae</taxon>
        <taxon>Paraglomus</taxon>
    </lineage>
</organism>
<dbReference type="EMBL" id="CAJVPI010006551">
    <property type="protein sequence ID" value="CAG8679251.1"/>
    <property type="molecule type" value="Genomic_DNA"/>
</dbReference>
<dbReference type="Proteomes" id="UP000789739">
    <property type="component" value="Unassembled WGS sequence"/>
</dbReference>
<feature type="non-terminal residue" evidence="1">
    <location>
        <position position="1"/>
    </location>
</feature>
<accession>A0A9N9EHV4</accession>
<comment type="caution">
    <text evidence="1">The sequence shown here is derived from an EMBL/GenBank/DDBJ whole genome shotgun (WGS) entry which is preliminary data.</text>
</comment>
<feature type="non-terminal residue" evidence="1">
    <location>
        <position position="106"/>
    </location>
</feature>
<name>A0A9N9EHV4_9GLOM</name>
<evidence type="ECO:0000313" key="1">
    <source>
        <dbReference type="EMBL" id="CAG8679251.1"/>
    </source>
</evidence>